<evidence type="ECO:0000313" key="2">
    <source>
        <dbReference type="EMBL" id="RAL09432.1"/>
    </source>
</evidence>
<dbReference type="Proteomes" id="UP000248961">
    <property type="component" value="Unassembled WGS sequence"/>
</dbReference>
<dbReference type="InterPro" id="IPR056009">
    <property type="entry name" value="DUF7587"/>
</dbReference>
<evidence type="ECO:0000313" key="3">
    <source>
        <dbReference type="Proteomes" id="UP000248961"/>
    </source>
</evidence>
<evidence type="ECO:0000259" key="1">
    <source>
        <dbReference type="Pfam" id="PF24494"/>
    </source>
</evidence>
<feature type="domain" description="DUF7587" evidence="1">
    <location>
        <begin position="61"/>
        <end position="163"/>
    </location>
</feature>
<gene>
    <name evidence="2" type="ORF">BO97DRAFT_168828</name>
</gene>
<reference evidence="2 3" key="1">
    <citation type="submission" date="2018-02" db="EMBL/GenBank/DDBJ databases">
        <title>The genomes of Aspergillus section Nigri reveals drivers in fungal speciation.</title>
        <authorList>
            <consortium name="DOE Joint Genome Institute"/>
            <person name="Vesth T.C."/>
            <person name="Nybo J."/>
            <person name="Theobald S."/>
            <person name="Brandl J."/>
            <person name="Frisvad J.C."/>
            <person name="Nielsen K.F."/>
            <person name="Lyhne E.K."/>
            <person name="Kogle M.E."/>
            <person name="Kuo A."/>
            <person name="Riley R."/>
            <person name="Clum A."/>
            <person name="Nolan M."/>
            <person name="Lipzen A."/>
            <person name="Salamov A."/>
            <person name="Henrissat B."/>
            <person name="Wiebenga A."/>
            <person name="De vries R.P."/>
            <person name="Grigoriev I.V."/>
            <person name="Mortensen U.H."/>
            <person name="Andersen M.R."/>
            <person name="Baker S.E."/>
        </authorList>
    </citation>
    <scope>NUCLEOTIDE SEQUENCE [LARGE SCALE GENOMIC DNA]</scope>
    <source>
        <strain evidence="2 3">CBS 101889</strain>
    </source>
</reference>
<keyword evidence="3" id="KW-1185">Reference proteome</keyword>
<dbReference type="RefSeq" id="XP_025548586.1">
    <property type="nucleotide sequence ID" value="XM_025690287.1"/>
</dbReference>
<name>A0A395HNA5_ASPHC</name>
<sequence>MVAPLDSTMRLCSHDCDSPHTGQDRQHLPLCLIRATHSGTSNGSVPPTPDISTEMTIWPRYRSRRDITRFEVCSHLDKNARYETQFSSVATWSLLSSRIDTWKKQGVRNLRVHVIFSPLLSPETEVYKVTGLLKHYSLDQRSYYEEEYLIRGPIHSTAIVSSFLGEGRDILIDIPLFGYRYSLSFIHRDSVLVTLPAGFFASGDNLNVSEYDIMDRVRSMAGRLQLAGTSDTRYRVLLDMLSRGRLFSVADWQKFMGMPTICPIVNSI</sequence>
<dbReference type="OrthoDB" id="4390634at2759"/>
<dbReference type="AlphaFoldDB" id="A0A395HNA5"/>
<accession>A0A395HNA5</accession>
<dbReference type="EMBL" id="KZ824304">
    <property type="protein sequence ID" value="RAL09432.1"/>
    <property type="molecule type" value="Genomic_DNA"/>
</dbReference>
<dbReference type="Pfam" id="PF24494">
    <property type="entry name" value="DUF7587"/>
    <property type="match status" value="1"/>
</dbReference>
<dbReference type="GeneID" id="37194576"/>
<dbReference type="VEuPathDB" id="FungiDB:BO97DRAFT_168828"/>
<protein>
    <recommendedName>
        <fullName evidence="1">DUF7587 domain-containing protein</fullName>
    </recommendedName>
</protein>
<organism evidence="2 3">
    <name type="scientific">Aspergillus homomorphus (strain CBS 101889)</name>
    <dbReference type="NCBI Taxonomy" id="1450537"/>
    <lineage>
        <taxon>Eukaryota</taxon>
        <taxon>Fungi</taxon>
        <taxon>Dikarya</taxon>
        <taxon>Ascomycota</taxon>
        <taxon>Pezizomycotina</taxon>
        <taxon>Eurotiomycetes</taxon>
        <taxon>Eurotiomycetidae</taxon>
        <taxon>Eurotiales</taxon>
        <taxon>Aspergillaceae</taxon>
        <taxon>Aspergillus</taxon>
        <taxon>Aspergillus subgen. Circumdati</taxon>
    </lineage>
</organism>
<proteinExistence type="predicted"/>